<reference evidence="2 3" key="1">
    <citation type="journal article" date="2019" name="Int. J. Syst. Evol. Microbiol.">
        <title>Anaerobacillus alkaliphilus sp. nov., a novel alkaliphilic and moderately halophilic bacterium.</title>
        <authorList>
            <person name="Borsodi A.K."/>
            <person name="Aszalos J.M."/>
            <person name="Bihari P."/>
            <person name="Nagy I."/>
            <person name="Schumann P."/>
            <person name="Sproer C."/>
            <person name="Kovacs A.L."/>
            <person name="Boka K."/>
            <person name="Dobosy P."/>
            <person name="Ovari M."/>
            <person name="Szili-Kovacs T."/>
            <person name="Toth E."/>
        </authorList>
    </citation>
    <scope>NUCLEOTIDE SEQUENCE [LARGE SCALE GENOMIC DNA]</scope>
    <source>
        <strain evidence="2 3">B16-10</strain>
    </source>
</reference>
<dbReference type="NCBIfam" id="TIGR02174">
    <property type="entry name" value="CXXU_selWTH"/>
    <property type="match status" value="1"/>
</dbReference>
<dbReference type="AlphaFoldDB" id="A0A4Q0VPP2"/>
<dbReference type="EMBL" id="QOUX01000046">
    <property type="protein sequence ID" value="RXI97885.1"/>
    <property type="molecule type" value="Genomic_DNA"/>
</dbReference>
<dbReference type="Proteomes" id="UP000290649">
    <property type="component" value="Unassembled WGS sequence"/>
</dbReference>
<dbReference type="SUPFAM" id="SSF52833">
    <property type="entry name" value="Thioredoxin-like"/>
    <property type="match status" value="1"/>
</dbReference>
<dbReference type="InterPro" id="IPR011893">
    <property type="entry name" value="Selenoprotein_Rdx-typ"/>
</dbReference>
<gene>
    <name evidence="2" type="ORF">DS745_16125</name>
</gene>
<accession>A0A4Q0VPP2</accession>
<comment type="caution">
    <text evidence="2">The sequence shown here is derived from an EMBL/GenBank/DDBJ whole genome shotgun (WGS) entry which is preliminary data.</text>
</comment>
<organism evidence="2 3">
    <name type="scientific">Anaerobacillus alkaliphilus</name>
    <dbReference type="NCBI Taxonomy" id="1548597"/>
    <lineage>
        <taxon>Bacteria</taxon>
        <taxon>Bacillati</taxon>
        <taxon>Bacillota</taxon>
        <taxon>Bacilli</taxon>
        <taxon>Bacillales</taxon>
        <taxon>Bacillaceae</taxon>
        <taxon>Anaerobacillus</taxon>
    </lineage>
</organism>
<dbReference type="Pfam" id="PF10262">
    <property type="entry name" value="Rdx"/>
    <property type="match status" value="1"/>
</dbReference>
<name>A0A4Q0VPP2_9BACI</name>
<evidence type="ECO:0000313" key="3">
    <source>
        <dbReference type="Proteomes" id="UP000290649"/>
    </source>
</evidence>
<keyword evidence="1" id="KW-0676">Redox-active center</keyword>
<sequence>MVLVPSSGGAFEVIINDQKVYSKLETGSFPDTDEILEKMENL</sequence>
<proteinExistence type="predicted"/>
<evidence type="ECO:0000256" key="1">
    <source>
        <dbReference type="ARBA" id="ARBA00023284"/>
    </source>
</evidence>
<protein>
    <submittedName>
        <fullName evidence="2">SelT/SelW/SelH family protein</fullName>
    </submittedName>
</protein>
<dbReference type="Gene3D" id="3.40.30.10">
    <property type="entry name" value="Glutaredoxin"/>
    <property type="match status" value="1"/>
</dbReference>
<keyword evidence="3" id="KW-1185">Reference proteome</keyword>
<evidence type="ECO:0000313" key="2">
    <source>
        <dbReference type="EMBL" id="RXI97885.1"/>
    </source>
</evidence>
<dbReference type="InterPro" id="IPR036249">
    <property type="entry name" value="Thioredoxin-like_sf"/>
</dbReference>